<protein>
    <submittedName>
        <fullName evidence="4">SRR1 domain containing</fullName>
    </submittedName>
</protein>
<feature type="domain" description="SRR1-like" evidence="3">
    <location>
        <begin position="128"/>
        <end position="258"/>
    </location>
</feature>
<evidence type="ECO:0000313" key="4">
    <source>
        <dbReference type="Ensembl" id="ENSVKKP00000027612.1"/>
    </source>
</evidence>
<evidence type="ECO:0000256" key="1">
    <source>
        <dbReference type="ARBA" id="ARBA00009856"/>
    </source>
</evidence>
<accession>A0A8D2LWD8</accession>
<evidence type="ECO:0000313" key="5">
    <source>
        <dbReference type="Proteomes" id="UP000694545"/>
    </source>
</evidence>
<feature type="region of interest" description="Disordered" evidence="2">
    <location>
        <begin position="1"/>
        <end position="43"/>
    </location>
</feature>
<keyword evidence="5" id="KW-1185">Reference proteome</keyword>
<dbReference type="Proteomes" id="UP000694545">
    <property type="component" value="Unplaced"/>
</dbReference>
<evidence type="ECO:0000259" key="3">
    <source>
        <dbReference type="Pfam" id="PF07985"/>
    </source>
</evidence>
<dbReference type="GO" id="GO:0005634">
    <property type="term" value="C:nucleus"/>
    <property type="evidence" value="ECO:0007669"/>
    <property type="project" value="TreeGrafter"/>
</dbReference>
<dbReference type="PANTHER" id="PTHR28626">
    <property type="entry name" value="SRR1-LIKE PROTEIN"/>
    <property type="match status" value="1"/>
</dbReference>
<comment type="similarity">
    <text evidence="1">Belongs to the SRR1 family.</text>
</comment>
<dbReference type="AlphaFoldDB" id="A0A8D2LWD8"/>
<evidence type="ECO:0000256" key="2">
    <source>
        <dbReference type="SAM" id="MobiDB-lite"/>
    </source>
</evidence>
<reference evidence="4" key="1">
    <citation type="submission" date="2025-08" db="UniProtKB">
        <authorList>
            <consortium name="Ensembl"/>
        </authorList>
    </citation>
    <scope>IDENTIFICATION</scope>
</reference>
<dbReference type="Pfam" id="PF07985">
    <property type="entry name" value="SRR1"/>
    <property type="match status" value="1"/>
</dbReference>
<dbReference type="InterPro" id="IPR040044">
    <property type="entry name" value="SRR1L"/>
</dbReference>
<proteinExistence type="inferred from homology"/>
<dbReference type="InterPro" id="IPR012942">
    <property type="entry name" value="SRR1-like"/>
</dbReference>
<dbReference type="GO" id="GO:0005737">
    <property type="term" value="C:cytoplasm"/>
    <property type="evidence" value="ECO:0007669"/>
    <property type="project" value="TreeGrafter"/>
</dbReference>
<sequence>MAGLAPRRASEWIGPDPSRPLRGGYQCSSPAQQQAPIPPQPPGNLLALKGCSPRFCPGGPRAGAEAPHAGGARALFASLRKHLAVGQQPAEPVVERALAALEKLQLAVPAPEPRPLAPQEAASGAPGLRCVCYGIGSFSACVKARDQLALLLLLLQELEVRAECCVFDPVFSVLEIEVLRDLGLTVLQENEEGKRPIHEPTVFYMIHCGKALYNNLLWSNWSVEALSKMAIIGNSFRGIQERVPSRIFHKDYSYIAKVRLPHVIRSDTPF</sequence>
<name>A0A8D2LWD8_VARKO</name>
<dbReference type="PANTHER" id="PTHR28626:SF3">
    <property type="entry name" value="SRR1-LIKE PROTEIN"/>
    <property type="match status" value="1"/>
</dbReference>
<reference evidence="4" key="2">
    <citation type="submission" date="2025-09" db="UniProtKB">
        <authorList>
            <consortium name="Ensembl"/>
        </authorList>
    </citation>
    <scope>IDENTIFICATION</scope>
</reference>
<organism evidence="4 5">
    <name type="scientific">Varanus komodoensis</name>
    <name type="common">Komodo dragon</name>
    <dbReference type="NCBI Taxonomy" id="61221"/>
    <lineage>
        <taxon>Eukaryota</taxon>
        <taxon>Metazoa</taxon>
        <taxon>Chordata</taxon>
        <taxon>Craniata</taxon>
        <taxon>Vertebrata</taxon>
        <taxon>Euteleostomi</taxon>
        <taxon>Lepidosauria</taxon>
        <taxon>Squamata</taxon>
        <taxon>Bifurcata</taxon>
        <taxon>Unidentata</taxon>
        <taxon>Episquamata</taxon>
        <taxon>Toxicofera</taxon>
        <taxon>Anguimorpha</taxon>
        <taxon>Paleoanguimorpha</taxon>
        <taxon>Varanoidea</taxon>
        <taxon>Varanidae</taxon>
        <taxon>Varanus</taxon>
    </lineage>
</organism>
<dbReference type="Ensembl" id="ENSVKKT00000028280.1">
    <property type="protein sequence ID" value="ENSVKKP00000027612.1"/>
    <property type="gene ID" value="ENSVKKG00000017931.1"/>
</dbReference>